<feature type="domain" description="Asl1-like glycosyl hydrolase catalytic" evidence="1">
    <location>
        <begin position="20"/>
        <end position="240"/>
    </location>
</feature>
<evidence type="ECO:0000313" key="2">
    <source>
        <dbReference type="EMBL" id="OIW32054.1"/>
    </source>
</evidence>
<proteinExistence type="predicted"/>
<keyword evidence="3" id="KW-1185">Reference proteome</keyword>
<dbReference type="AlphaFoldDB" id="A0A1J7IX30"/>
<dbReference type="InterPro" id="IPR017853">
    <property type="entry name" value="GH"/>
</dbReference>
<dbReference type="OrthoDB" id="43654at2759"/>
<dbReference type="Proteomes" id="UP000182658">
    <property type="component" value="Unassembled WGS sequence"/>
</dbReference>
<gene>
    <name evidence="2" type="ORF">CONLIGDRAFT_698553</name>
</gene>
<organism evidence="2 3">
    <name type="scientific">Coniochaeta ligniaria NRRL 30616</name>
    <dbReference type="NCBI Taxonomy" id="1408157"/>
    <lineage>
        <taxon>Eukaryota</taxon>
        <taxon>Fungi</taxon>
        <taxon>Dikarya</taxon>
        <taxon>Ascomycota</taxon>
        <taxon>Pezizomycotina</taxon>
        <taxon>Sordariomycetes</taxon>
        <taxon>Sordariomycetidae</taxon>
        <taxon>Coniochaetales</taxon>
        <taxon>Coniochaetaceae</taxon>
        <taxon>Coniochaeta</taxon>
    </lineage>
</organism>
<accession>A0A1J7IX30</accession>
<dbReference type="InterPro" id="IPR024655">
    <property type="entry name" value="Asl1_glyco_hydro_catalytic"/>
</dbReference>
<dbReference type="STRING" id="1408157.A0A1J7IX30"/>
<dbReference type="SUPFAM" id="SSF51445">
    <property type="entry name" value="(Trans)glycosidases"/>
    <property type="match status" value="1"/>
</dbReference>
<dbReference type="EMBL" id="KV875095">
    <property type="protein sequence ID" value="OIW32054.1"/>
    <property type="molecule type" value="Genomic_DNA"/>
</dbReference>
<protein>
    <recommendedName>
        <fullName evidence="1">Asl1-like glycosyl hydrolase catalytic domain-containing protein</fullName>
    </recommendedName>
</protein>
<dbReference type="PANTHER" id="PTHR34154">
    <property type="entry name" value="ALKALI-SENSITIVE LINKAGE PROTEIN 1"/>
    <property type="match status" value="1"/>
</dbReference>
<name>A0A1J7IX30_9PEZI</name>
<dbReference type="Pfam" id="PF11790">
    <property type="entry name" value="Glyco_hydro_cc"/>
    <property type="match status" value="1"/>
</dbReference>
<reference evidence="2 3" key="1">
    <citation type="submission" date="2016-10" db="EMBL/GenBank/DDBJ databases">
        <title>Draft genome sequence of Coniochaeta ligniaria NRRL30616, a lignocellulolytic fungus for bioabatement of inhibitors in plant biomass hydrolysates.</title>
        <authorList>
            <consortium name="DOE Joint Genome Institute"/>
            <person name="Jimenez D.J."/>
            <person name="Hector R.E."/>
            <person name="Riley R."/>
            <person name="Sun H."/>
            <person name="Grigoriev I.V."/>
            <person name="Van Elsas J.D."/>
            <person name="Nichols N.N."/>
        </authorList>
    </citation>
    <scope>NUCLEOTIDE SEQUENCE [LARGE SCALE GENOMIC DNA]</scope>
    <source>
        <strain evidence="2 3">NRRL 30616</strain>
    </source>
</reference>
<dbReference type="InterPro" id="IPR053183">
    <property type="entry name" value="ASL1"/>
</dbReference>
<dbReference type="GO" id="GO:0071966">
    <property type="term" value="P:fungal-type cell wall polysaccharide metabolic process"/>
    <property type="evidence" value="ECO:0007669"/>
    <property type="project" value="TreeGrafter"/>
</dbReference>
<sequence>MTIRKRLLLWDYTNTRDVPSSIDAINFSNGPFSAVSNWNAWYPTELKNRLPFRPMVRTPAQLGGDEWGWLANGAFKYDAVHFFNEPERQAGVSPQEAAAKWKSQMVGVLRKQKGKKLIGPSVASDDKGRKWLREFMAALGPGDRPDWLGVHYYGTDVAAAKKYLTDMHNEFKLPVIVSEIACIDRDAHKVERWTVEMANWMDGQEWIKEYGFFGCMRNVADGFVSPAAQLMDKNGHFTGLMNKLNHEQPMK</sequence>
<dbReference type="GO" id="GO:0009277">
    <property type="term" value="C:fungal-type cell wall"/>
    <property type="evidence" value="ECO:0007669"/>
    <property type="project" value="TreeGrafter"/>
</dbReference>
<dbReference type="Gene3D" id="3.20.20.80">
    <property type="entry name" value="Glycosidases"/>
    <property type="match status" value="1"/>
</dbReference>
<dbReference type="PANTHER" id="PTHR34154:SF3">
    <property type="entry name" value="ALKALI-SENSITIVE LINKAGE PROTEIN 1"/>
    <property type="match status" value="1"/>
</dbReference>
<evidence type="ECO:0000313" key="3">
    <source>
        <dbReference type="Proteomes" id="UP000182658"/>
    </source>
</evidence>
<dbReference type="InParanoid" id="A0A1J7IX30"/>
<evidence type="ECO:0000259" key="1">
    <source>
        <dbReference type="Pfam" id="PF11790"/>
    </source>
</evidence>